<evidence type="ECO:0000313" key="2">
    <source>
        <dbReference type="Proteomes" id="UP001236274"/>
    </source>
</evidence>
<reference evidence="1" key="1">
    <citation type="submission" date="2023-05" db="EMBL/GenBank/DDBJ databases">
        <title>Cataloging the Phylogenetic Diversity of Human Bladder Bacteria.</title>
        <authorList>
            <person name="Du J."/>
        </authorList>
    </citation>
    <scope>NUCLEOTIDE SEQUENCE</scope>
    <source>
        <strain evidence="1">UMB10101</strain>
    </source>
</reference>
<dbReference type="AlphaFoldDB" id="A0AAJ1V4R6"/>
<dbReference type="Proteomes" id="UP001236274">
    <property type="component" value="Unassembled WGS sequence"/>
</dbReference>
<dbReference type="RefSeq" id="WP_285416361.1">
    <property type="nucleotide sequence ID" value="NZ_JASORJ010000001.1"/>
</dbReference>
<accession>A0AAJ1V4R6</accession>
<sequence>MNRDMGVLNQNQNNFIGIMKNTKKVKDTIQGIDGLKGDCNYRCHLVPYVS</sequence>
<proteinExistence type="predicted"/>
<gene>
    <name evidence="1" type="ORF">QP520_00725</name>
</gene>
<organism evidence="1 2">
    <name type="scientific">Veillonella atypica</name>
    <dbReference type="NCBI Taxonomy" id="39777"/>
    <lineage>
        <taxon>Bacteria</taxon>
        <taxon>Bacillati</taxon>
        <taxon>Bacillota</taxon>
        <taxon>Negativicutes</taxon>
        <taxon>Veillonellales</taxon>
        <taxon>Veillonellaceae</taxon>
        <taxon>Veillonella</taxon>
    </lineage>
</organism>
<comment type="caution">
    <text evidence="1">The sequence shown here is derived from an EMBL/GenBank/DDBJ whole genome shotgun (WGS) entry which is preliminary data.</text>
</comment>
<name>A0AAJ1V4R6_9FIRM</name>
<evidence type="ECO:0000313" key="1">
    <source>
        <dbReference type="EMBL" id="MDK7356157.1"/>
    </source>
</evidence>
<dbReference type="EMBL" id="JASORJ010000001">
    <property type="protein sequence ID" value="MDK7356157.1"/>
    <property type="molecule type" value="Genomic_DNA"/>
</dbReference>
<protein>
    <submittedName>
        <fullName evidence="1">Uncharacterized protein</fullName>
    </submittedName>
</protein>